<evidence type="ECO:0000313" key="4">
    <source>
        <dbReference type="Proteomes" id="UP000016923"/>
    </source>
</evidence>
<feature type="compositionally biased region" description="Acidic residues" evidence="1">
    <location>
        <begin position="188"/>
        <end position="197"/>
    </location>
</feature>
<evidence type="ECO:0000256" key="2">
    <source>
        <dbReference type="SAM" id="Phobius"/>
    </source>
</evidence>
<feature type="region of interest" description="Disordered" evidence="1">
    <location>
        <begin position="145"/>
        <end position="249"/>
    </location>
</feature>
<protein>
    <submittedName>
        <fullName evidence="3">Uncharacterized protein</fullName>
    </submittedName>
</protein>
<feature type="transmembrane region" description="Helical" evidence="2">
    <location>
        <begin position="83"/>
        <end position="102"/>
    </location>
</feature>
<feature type="compositionally biased region" description="Low complexity" evidence="1">
    <location>
        <begin position="206"/>
        <end position="239"/>
    </location>
</feature>
<dbReference type="AlphaFoldDB" id="S3BVS1"/>
<dbReference type="OrthoDB" id="5194044at2759"/>
<dbReference type="eggNOG" id="ENOG502RJSH">
    <property type="taxonomic scope" value="Eukaryota"/>
</dbReference>
<dbReference type="STRING" id="1262450.S3BVS1"/>
<reference evidence="3 4" key="1">
    <citation type="journal article" date="2013" name="BMC Genomics">
        <title>The genome and transcriptome of the pine saprophyte Ophiostoma piceae, and a comparison with the bark beetle-associated pine pathogen Grosmannia clavigera.</title>
        <authorList>
            <person name="Haridas S."/>
            <person name="Wang Y."/>
            <person name="Lim L."/>
            <person name="Massoumi Alamouti S."/>
            <person name="Jackman S."/>
            <person name="Docking R."/>
            <person name="Robertson G."/>
            <person name="Birol I."/>
            <person name="Bohlmann J."/>
            <person name="Breuil C."/>
        </authorList>
    </citation>
    <scope>NUCLEOTIDE SEQUENCE [LARGE SCALE GENOMIC DNA]</scope>
    <source>
        <strain evidence="3 4">UAMH 11346</strain>
    </source>
</reference>
<keyword evidence="4" id="KW-1185">Reference proteome</keyword>
<evidence type="ECO:0000313" key="3">
    <source>
        <dbReference type="EMBL" id="EPE03526.1"/>
    </source>
</evidence>
<feature type="compositionally biased region" description="Basic residues" evidence="1">
    <location>
        <begin position="154"/>
        <end position="173"/>
    </location>
</feature>
<organism evidence="3 4">
    <name type="scientific">Ophiostoma piceae (strain UAMH 11346)</name>
    <name type="common">Sap stain fungus</name>
    <dbReference type="NCBI Taxonomy" id="1262450"/>
    <lineage>
        <taxon>Eukaryota</taxon>
        <taxon>Fungi</taxon>
        <taxon>Dikarya</taxon>
        <taxon>Ascomycota</taxon>
        <taxon>Pezizomycotina</taxon>
        <taxon>Sordariomycetes</taxon>
        <taxon>Sordariomycetidae</taxon>
        <taxon>Ophiostomatales</taxon>
        <taxon>Ophiostomataceae</taxon>
        <taxon>Ophiostoma</taxon>
    </lineage>
</organism>
<keyword evidence="2" id="KW-1133">Transmembrane helix</keyword>
<proteinExistence type="predicted"/>
<dbReference type="HOGENOM" id="CLU_548656_0_0_1"/>
<sequence length="553" mass="58180">MCCWPFSDTYLEEDPLDQPVRRRSTIITTSSSKAARRQRYHHRSSRGMYQYEWTGEQWMLRPVLGVDSSDSGLTLKLPLDNTAVILSLYILYIVFYTLAVIMSTSTMSPPPRDARHRERRVSFDIGNGGKAPSFFNQLAAASYATMPGNNGNRGAHHTRNSSSHHNHHSHHSRPNNQRFDRRARVDDALDGDDDTDDSEARRRASRAAAGGSRAARAAADGPSASSGPSGAAVSSADGGLPSVQPGQPSITASAAAAGYNGLDPAVSANHVFTHMDNGAAGIHGIQGIPGVSGLVGPGGVPIPQPGGYNIQAFPTFMPAGMPPGFAAYAPGGVDSSGMTGISFLPAVPDATNGPMLHTYIPRSDAPGQAGAMYMQPGYNSTGVPMAGVPIAATTSPMIPVATQGGMAYVQQPQPSVAYVGGGGIGNGGGGPPMVMMPGMGMPGGPGGNYAVGGMGGMGGMSGMGVMGGVHPEPALGVGQTPTEVLQEQLEFAYNNNMYEPQDFKPADDDKSRFYWVREMDGNWTQRSRATIDHIGCRWYITDSGMFYAVRLPN</sequence>
<keyword evidence="2" id="KW-0812">Transmembrane</keyword>
<dbReference type="Proteomes" id="UP000016923">
    <property type="component" value="Unassembled WGS sequence"/>
</dbReference>
<keyword evidence="2" id="KW-0472">Membrane</keyword>
<name>S3BVS1_OPHP1</name>
<accession>S3BVS1</accession>
<evidence type="ECO:0000256" key="1">
    <source>
        <dbReference type="SAM" id="MobiDB-lite"/>
    </source>
</evidence>
<dbReference type="VEuPathDB" id="FungiDB:F503_06699"/>
<gene>
    <name evidence="3" type="ORF">F503_06699</name>
</gene>
<dbReference type="EMBL" id="KE148167">
    <property type="protein sequence ID" value="EPE03526.1"/>
    <property type="molecule type" value="Genomic_DNA"/>
</dbReference>
<feature type="compositionally biased region" description="Basic and acidic residues" evidence="1">
    <location>
        <begin position="178"/>
        <end position="187"/>
    </location>
</feature>